<dbReference type="AlphaFoldDB" id="A0A7S7MAH9"/>
<gene>
    <name evidence="1" type="ORF">INP52_08925</name>
</gene>
<organism evidence="1 2">
    <name type="scientific">Thermophilibacter immobilis</name>
    <dbReference type="NCBI Taxonomy" id="2779519"/>
    <lineage>
        <taxon>Bacteria</taxon>
        <taxon>Bacillati</taxon>
        <taxon>Actinomycetota</taxon>
        <taxon>Coriobacteriia</taxon>
        <taxon>Coriobacteriales</taxon>
        <taxon>Atopobiaceae</taxon>
        <taxon>Thermophilibacter</taxon>
    </lineage>
</organism>
<evidence type="ECO:0000313" key="2">
    <source>
        <dbReference type="Proteomes" id="UP000593735"/>
    </source>
</evidence>
<name>A0A7S7MAH9_9ACTN</name>
<dbReference type="InterPro" id="IPR007536">
    <property type="entry name" value="16SrRNA_methylTrfase_J"/>
</dbReference>
<dbReference type="EMBL" id="CP063767">
    <property type="protein sequence ID" value="QOY61633.1"/>
    <property type="molecule type" value="Genomic_DNA"/>
</dbReference>
<keyword evidence="1" id="KW-0489">Methyltransferase</keyword>
<reference evidence="1 2" key="1">
    <citation type="submission" date="2020-10" db="EMBL/GenBank/DDBJ databases">
        <title>Olsenella immobilis sp.nov., isolated from the mud in a fermentation cellar used for the production of Chinese strong-flavoured liquor.</title>
        <authorList>
            <person name="Lu L."/>
        </authorList>
    </citation>
    <scope>NUCLEOTIDE SEQUENCE [LARGE SCALE GENOMIC DNA]</scope>
    <source>
        <strain evidence="1 2">LZLJ-2</strain>
    </source>
</reference>
<evidence type="ECO:0000313" key="1">
    <source>
        <dbReference type="EMBL" id="QOY61633.1"/>
    </source>
</evidence>
<dbReference type="CDD" id="cd02440">
    <property type="entry name" value="AdoMet_MTases"/>
    <property type="match status" value="1"/>
</dbReference>
<dbReference type="PANTHER" id="PTHR36112:SF1">
    <property type="entry name" value="RIBOSOMAL RNA SMALL SUBUNIT METHYLTRANSFERASE J"/>
    <property type="match status" value="1"/>
</dbReference>
<sequence>MLPRLRPDRLARELLVRAAKIRGTSIKEAPTAVDATAGLGEDALLLATAGFEVTLVERDPTIFALLADALDRAERVDTLAGPVARMHLVQGDGLQVLASLPEPPDVVYLDPMFPARRKSAAVKKKFQLLHQLEAPCADQEGLLAAACAAVPRKVVIKRPAKGEPLAGRRPSYVIRGKSVRYDVIVAPLPPDGVPS</sequence>
<dbReference type="PANTHER" id="PTHR36112">
    <property type="entry name" value="RIBOSOMAL RNA SMALL SUBUNIT METHYLTRANSFERASE J"/>
    <property type="match status" value="1"/>
</dbReference>
<dbReference type="Proteomes" id="UP000593735">
    <property type="component" value="Chromosome"/>
</dbReference>
<proteinExistence type="predicted"/>
<dbReference type="Pfam" id="PF04445">
    <property type="entry name" value="SAM_MT"/>
    <property type="match status" value="1"/>
</dbReference>
<protein>
    <submittedName>
        <fullName evidence="1">Class I SAM-dependent methyltransferase</fullName>
    </submittedName>
</protein>
<keyword evidence="2" id="KW-1185">Reference proteome</keyword>
<keyword evidence="1" id="KW-0808">Transferase</keyword>
<accession>A0A7S7MAH9</accession>
<dbReference type="KEGG" id="tio:INP52_08925"/>
<dbReference type="SUPFAM" id="SSF53335">
    <property type="entry name" value="S-adenosyl-L-methionine-dependent methyltransferases"/>
    <property type="match status" value="1"/>
</dbReference>
<dbReference type="InterPro" id="IPR029063">
    <property type="entry name" value="SAM-dependent_MTases_sf"/>
</dbReference>
<dbReference type="Gene3D" id="3.40.50.150">
    <property type="entry name" value="Vaccinia Virus protein VP39"/>
    <property type="match status" value="1"/>
</dbReference>
<dbReference type="GO" id="GO:0008990">
    <property type="term" value="F:rRNA (guanine-N2-)-methyltransferase activity"/>
    <property type="evidence" value="ECO:0007669"/>
    <property type="project" value="InterPro"/>
</dbReference>